<evidence type="ECO:0000256" key="2">
    <source>
        <dbReference type="ARBA" id="ARBA00022801"/>
    </source>
</evidence>
<organism evidence="5 6">
    <name type="scientific">Melanomma pulvis-pyrius CBS 109.77</name>
    <dbReference type="NCBI Taxonomy" id="1314802"/>
    <lineage>
        <taxon>Eukaryota</taxon>
        <taxon>Fungi</taxon>
        <taxon>Dikarya</taxon>
        <taxon>Ascomycota</taxon>
        <taxon>Pezizomycotina</taxon>
        <taxon>Dothideomycetes</taxon>
        <taxon>Pleosporomycetidae</taxon>
        <taxon>Pleosporales</taxon>
        <taxon>Melanommataceae</taxon>
        <taxon>Melanomma</taxon>
    </lineage>
</organism>
<reference evidence="5" key="1">
    <citation type="journal article" date="2020" name="Stud. Mycol.">
        <title>101 Dothideomycetes genomes: a test case for predicting lifestyles and emergence of pathogens.</title>
        <authorList>
            <person name="Haridas S."/>
            <person name="Albert R."/>
            <person name="Binder M."/>
            <person name="Bloem J."/>
            <person name="Labutti K."/>
            <person name="Salamov A."/>
            <person name="Andreopoulos B."/>
            <person name="Baker S."/>
            <person name="Barry K."/>
            <person name="Bills G."/>
            <person name="Bluhm B."/>
            <person name="Cannon C."/>
            <person name="Castanera R."/>
            <person name="Culley D."/>
            <person name="Daum C."/>
            <person name="Ezra D."/>
            <person name="Gonzalez J."/>
            <person name="Henrissat B."/>
            <person name="Kuo A."/>
            <person name="Liang C."/>
            <person name="Lipzen A."/>
            <person name="Lutzoni F."/>
            <person name="Magnuson J."/>
            <person name="Mondo S."/>
            <person name="Nolan M."/>
            <person name="Ohm R."/>
            <person name="Pangilinan J."/>
            <person name="Park H.-J."/>
            <person name="Ramirez L."/>
            <person name="Alfaro M."/>
            <person name="Sun H."/>
            <person name="Tritt A."/>
            <person name="Yoshinaga Y."/>
            <person name="Zwiers L.-H."/>
            <person name="Turgeon B."/>
            <person name="Goodwin S."/>
            <person name="Spatafora J."/>
            <person name="Crous P."/>
            <person name="Grigoriev I."/>
        </authorList>
    </citation>
    <scope>NUCLEOTIDE SEQUENCE</scope>
    <source>
        <strain evidence="5">CBS 109.77</strain>
    </source>
</reference>
<evidence type="ECO:0000259" key="4">
    <source>
        <dbReference type="Pfam" id="PF00135"/>
    </source>
</evidence>
<dbReference type="PANTHER" id="PTHR43918:SF4">
    <property type="entry name" value="CARBOXYLIC ESTER HYDROLASE"/>
    <property type="match status" value="1"/>
</dbReference>
<evidence type="ECO:0000313" key="5">
    <source>
        <dbReference type="EMBL" id="KAF2793174.1"/>
    </source>
</evidence>
<protein>
    <recommendedName>
        <fullName evidence="3">Carboxylic ester hydrolase</fullName>
        <ecNumber evidence="3">3.1.1.-</ecNumber>
    </recommendedName>
</protein>
<proteinExistence type="inferred from homology"/>
<feature type="domain" description="Carboxylesterase type B" evidence="4">
    <location>
        <begin position="19"/>
        <end position="451"/>
    </location>
</feature>
<evidence type="ECO:0000313" key="6">
    <source>
        <dbReference type="Proteomes" id="UP000799757"/>
    </source>
</evidence>
<dbReference type="Proteomes" id="UP000799757">
    <property type="component" value="Unassembled WGS sequence"/>
</dbReference>
<dbReference type="InterPro" id="IPR019826">
    <property type="entry name" value="Carboxylesterase_B_AS"/>
</dbReference>
<evidence type="ECO:0000256" key="3">
    <source>
        <dbReference type="RuleBase" id="RU361235"/>
    </source>
</evidence>
<dbReference type="AlphaFoldDB" id="A0A6A6XAJ9"/>
<dbReference type="Pfam" id="PF00135">
    <property type="entry name" value="COesterase"/>
    <property type="match status" value="1"/>
</dbReference>
<accession>A0A6A6XAJ9</accession>
<keyword evidence="2 3" id="KW-0378">Hydrolase</keyword>
<evidence type="ECO:0000256" key="1">
    <source>
        <dbReference type="ARBA" id="ARBA00005964"/>
    </source>
</evidence>
<name>A0A6A6XAJ9_9PLEO</name>
<dbReference type="PROSITE" id="PS00122">
    <property type="entry name" value="CARBOXYLESTERASE_B_1"/>
    <property type="match status" value="1"/>
</dbReference>
<dbReference type="SUPFAM" id="SSF53474">
    <property type="entry name" value="alpha/beta-Hydrolases"/>
    <property type="match status" value="1"/>
</dbReference>
<dbReference type="EMBL" id="MU001939">
    <property type="protein sequence ID" value="KAF2793174.1"/>
    <property type="molecule type" value="Genomic_DNA"/>
</dbReference>
<dbReference type="PANTHER" id="PTHR43918">
    <property type="entry name" value="ACETYLCHOLINESTERASE"/>
    <property type="match status" value="1"/>
</dbReference>
<dbReference type="OrthoDB" id="408631at2759"/>
<keyword evidence="6" id="KW-1185">Reference proteome</keyword>
<dbReference type="InterPro" id="IPR029058">
    <property type="entry name" value="AB_hydrolase_fold"/>
</dbReference>
<dbReference type="EC" id="3.1.1.-" evidence="3"/>
<dbReference type="InterPro" id="IPR050654">
    <property type="entry name" value="AChE-related_enzymes"/>
</dbReference>
<dbReference type="Gene3D" id="3.40.50.1820">
    <property type="entry name" value="alpha/beta hydrolase"/>
    <property type="match status" value="1"/>
</dbReference>
<dbReference type="InterPro" id="IPR002018">
    <property type="entry name" value="CarbesteraseB"/>
</dbReference>
<sequence>MDFAGFPRSSTTTSLPGAETGINQFLGIPFGAPPKRFSAPKKAQSWSEPLNTTALKPACIQQFAYPEAYRKVAQETFNIPAPEESEDCLYLNIRAPSAPGKNRAVMVWIYGGALQFGHGGTPAYDGSAFAAYEDIVSVTFNYRTNIFGFPSSPELPIEGRNVGFLDQRLALDWIQRNIHAFGGDAAKVTIFGESAGAFSVDALLTSFPKASRPPFRAAIMQSGQISYRGNPAPGKLWPDTTPAWNTLAAALNCTDNQSNLTCIRAASAASIKDIIEKQSLFFNPSYDNITLNANAARDRVAGDIANIPILGGTDAQEGRLVVLGQNNITAYLDALIGDQPLDVRRAIEEAYPVGGWEFPTGFDAVAQMETEITFHCPAALVANDTATAGIPSWRFYFNASFPNTQTFPGEGVYHSSEIKIIFGTYPAVNATAQQYALHNYMRGAWAKFARDPSAGPGWNAVGTGSSYLGGVADYDLDVGMLGADGADAEFGPRYLGKRFKPRDVGLSYERYRDVDLEEPEV</sequence>
<comment type="similarity">
    <text evidence="1 3">Belongs to the type-B carboxylesterase/lipase family.</text>
</comment>
<dbReference type="GO" id="GO:0052689">
    <property type="term" value="F:carboxylic ester hydrolase activity"/>
    <property type="evidence" value="ECO:0007669"/>
    <property type="project" value="TreeGrafter"/>
</dbReference>
<gene>
    <name evidence="5" type="ORF">K505DRAFT_386276</name>
</gene>